<dbReference type="Proteomes" id="UP001595648">
    <property type="component" value="Unassembled WGS sequence"/>
</dbReference>
<evidence type="ECO:0000256" key="1">
    <source>
        <dbReference type="SAM" id="MobiDB-lite"/>
    </source>
</evidence>
<name>A0ABV7MGZ9_9HYPH</name>
<dbReference type="EMBL" id="JBHRVD010000001">
    <property type="protein sequence ID" value="MFC3321153.1"/>
    <property type="molecule type" value="Genomic_DNA"/>
</dbReference>
<feature type="compositionally biased region" description="Polar residues" evidence="1">
    <location>
        <begin position="88"/>
        <end position="97"/>
    </location>
</feature>
<comment type="caution">
    <text evidence="3">The sequence shown here is derived from an EMBL/GenBank/DDBJ whole genome shotgun (WGS) entry which is preliminary data.</text>
</comment>
<keyword evidence="4" id="KW-1185">Reference proteome</keyword>
<organism evidence="3 4">
    <name type="scientific">Mesorhizobium cantuariense</name>
    <dbReference type="NCBI Taxonomy" id="1300275"/>
    <lineage>
        <taxon>Bacteria</taxon>
        <taxon>Pseudomonadati</taxon>
        <taxon>Pseudomonadota</taxon>
        <taxon>Alphaproteobacteria</taxon>
        <taxon>Hyphomicrobiales</taxon>
        <taxon>Phyllobacteriaceae</taxon>
        <taxon>Mesorhizobium</taxon>
    </lineage>
</organism>
<feature type="signal peptide" evidence="2">
    <location>
        <begin position="1"/>
        <end position="20"/>
    </location>
</feature>
<dbReference type="RefSeq" id="WP_378977281.1">
    <property type="nucleotide sequence ID" value="NZ_JBHRVD010000001.1"/>
</dbReference>
<feature type="chain" id="PRO_5045534152" description="Pilus assembly protein" evidence="2">
    <location>
        <begin position="21"/>
        <end position="97"/>
    </location>
</feature>
<reference evidence="4" key="1">
    <citation type="journal article" date="2019" name="Int. J. Syst. Evol. Microbiol.">
        <title>The Global Catalogue of Microorganisms (GCM) 10K type strain sequencing project: providing services to taxonomists for standard genome sequencing and annotation.</title>
        <authorList>
            <consortium name="The Broad Institute Genomics Platform"/>
            <consortium name="The Broad Institute Genome Sequencing Center for Infectious Disease"/>
            <person name="Wu L."/>
            <person name="Ma J."/>
        </authorList>
    </citation>
    <scope>NUCLEOTIDE SEQUENCE [LARGE SCALE GENOMIC DNA]</scope>
    <source>
        <strain evidence="4">ICMP 19515</strain>
    </source>
</reference>
<feature type="compositionally biased region" description="Pro residues" evidence="1">
    <location>
        <begin position="75"/>
        <end position="85"/>
    </location>
</feature>
<evidence type="ECO:0000313" key="3">
    <source>
        <dbReference type="EMBL" id="MFC3321153.1"/>
    </source>
</evidence>
<proteinExistence type="predicted"/>
<gene>
    <name evidence="3" type="ORF">ACFOJ9_05065</name>
</gene>
<evidence type="ECO:0008006" key="5">
    <source>
        <dbReference type="Google" id="ProtNLM"/>
    </source>
</evidence>
<dbReference type="PROSITE" id="PS51257">
    <property type="entry name" value="PROKAR_LIPOPROTEIN"/>
    <property type="match status" value="1"/>
</dbReference>
<accession>A0ABV7MGZ9</accession>
<sequence length="97" mass="10034">MSRNSVLILVLCAGALSGCAADYLNNYDSVTLAAGDTQKFNSLLQTVDPLNPASKNTKIEGDGTRAANVAQNYKHPPPPPAPPPITVNVGNSGVTTQ</sequence>
<keyword evidence="2" id="KW-0732">Signal</keyword>
<protein>
    <recommendedName>
        <fullName evidence="5">Pilus assembly protein</fullName>
    </recommendedName>
</protein>
<evidence type="ECO:0000256" key="2">
    <source>
        <dbReference type="SAM" id="SignalP"/>
    </source>
</evidence>
<feature type="region of interest" description="Disordered" evidence="1">
    <location>
        <begin position="69"/>
        <end position="97"/>
    </location>
</feature>
<evidence type="ECO:0000313" key="4">
    <source>
        <dbReference type="Proteomes" id="UP001595648"/>
    </source>
</evidence>